<feature type="compositionally biased region" description="Low complexity" evidence="5">
    <location>
        <begin position="71"/>
        <end position="89"/>
    </location>
</feature>
<dbReference type="PROSITE" id="PS51128">
    <property type="entry name" value="ZF_DKSA_2"/>
    <property type="match status" value="1"/>
</dbReference>
<proteinExistence type="predicted"/>
<evidence type="ECO:0000256" key="3">
    <source>
        <dbReference type="ARBA" id="ARBA00022833"/>
    </source>
</evidence>
<feature type="compositionally biased region" description="Basic residues" evidence="5">
    <location>
        <begin position="38"/>
        <end position="50"/>
    </location>
</feature>
<keyword evidence="2" id="KW-0863">Zinc-finger</keyword>
<protein>
    <submittedName>
        <fullName evidence="7">General stress protein 16O</fullName>
    </submittedName>
</protein>
<evidence type="ECO:0000256" key="5">
    <source>
        <dbReference type="SAM" id="MobiDB-lite"/>
    </source>
</evidence>
<evidence type="ECO:0000259" key="6">
    <source>
        <dbReference type="Pfam" id="PF01258"/>
    </source>
</evidence>
<dbReference type="Proteomes" id="UP000320386">
    <property type="component" value="Chromosome"/>
</dbReference>
<dbReference type="Gene3D" id="1.20.120.910">
    <property type="entry name" value="DksA, coiled-coil domain"/>
    <property type="match status" value="1"/>
</dbReference>
<feature type="compositionally biased region" description="Low complexity" evidence="5">
    <location>
        <begin position="21"/>
        <end position="37"/>
    </location>
</feature>
<keyword evidence="1" id="KW-0479">Metal-binding</keyword>
<dbReference type="SUPFAM" id="SSF109635">
    <property type="entry name" value="DnaK suppressor protein DksA, alpha-hairpin domain"/>
    <property type="match status" value="1"/>
</dbReference>
<keyword evidence="3" id="KW-0862">Zinc</keyword>
<dbReference type="EMBL" id="CP036280">
    <property type="protein sequence ID" value="QDU71193.1"/>
    <property type="molecule type" value="Genomic_DNA"/>
</dbReference>
<dbReference type="AlphaFoldDB" id="A0A518BW35"/>
<gene>
    <name evidence="7" type="primary">yocK</name>
    <name evidence="7" type="ORF">Pan265_10420</name>
</gene>
<feature type="compositionally biased region" description="Basic residues" evidence="5">
    <location>
        <begin position="59"/>
        <end position="70"/>
    </location>
</feature>
<evidence type="ECO:0000256" key="1">
    <source>
        <dbReference type="ARBA" id="ARBA00022723"/>
    </source>
</evidence>
<name>A0A518BW35_9BACT</name>
<dbReference type="RefSeq" id="WP_145445325.1">
    <property type="nucleotide sequence ID" value="NZ_CP036280.1"/>
</dbReference>
<evidence type="ECO:0000256" key="2">
    <source>
        <dbReference type="ARBA" id="ARBA00022771"/>
    </source>
</evidence>
<organism evidence="7 8">
    <name type="scientific">Mucisphaera calidilacus</name>
    <dbReference type="NCBI Taxonomy" id="2527982"/>
    <lineage>
        <taxon>Bacteria</taxon>
        <taxon>Pseudomonadati</taxon>
        <taxon>Planctomycetota</taxon>
        <taxon>Phycisphaerae</taxon>
        <taxon>Phycisphaerales</taxon>
        <taxon>Phycisphaeraceae</taxon>
        <taxon>Mucisphaera</taxon>
    </lineage>
</organism>
<sequence>MAAKKTAKADKKSKAKKTSKKGATQKVSAPKSAAGGKKVAKKTVKKKSTKKVSAAKVAKTTKKTAKKSTKKSTVSKTTKASKAKAASGTTKKKAPTKPSKAAVKGAVTKTRTAKKSESVKKSAAPAKKSVTPKVVKISPEVEKKLPPIKKLVSPFRSPPTPEPVAEERREWTVAELKKVKSGLNKKDLQQFRMLLLERRAEIIGSVTGMESARADRGDETSNMPLHMADVGSENFEQEFTLGLMESEQRLLAEINQALQRIADGYYGVCMESGKPINRERLEAKPWAKYTIEVARERERRGLSSG</sequence>
<accession>A0A518BW35</accession>
<feature type="zinc finger region" description="dksA C4-type" evidence="4">
    <location>
        <begin position="269"/>
        <end position="293"/>
    </location>
</feature>
<dbReference type="PANTHER" id="PTHR33823:SF4">
    <property type="entry name" value="GENERAL STRESS PROTEIN 16O"/>
    <property type="match status" value="1"/>
</dbReference>
<evidence type="ECO:0000256" key="4">
    <source>
        <dbReference type="PROSITE-ProRule" id="PRU00510"/>
    </source>
</evidence>
<feature type="region of interest" description="Disordered" evidence="5">
    <location>
        <begin position="1"/>
        <end position="132"/>
    </location>
</feature>
<dbReference type="GO" id="GO:0008270">
    <property type="term" value="F:zinc ion binding"/>
    <property type="evidence" value="ECO:0007669"/>
    <property type="project" value="UniProtKB-KW"/>
</dbReference>
<dbReference type="InterPro" id="IPR037187">
    <property type="entry name" value="DnaK_N"/>
</dbReference>
<feature type="domain" description="Zinc finger DksA/TraR C4-type" evidence="6">
    <location>
        <begin position="266"/>
        <end position="299"/>
    </location>
</feature>
<reference evidence="7 8" key="1">
    <citation type="submission" date="2019-02" db="EMBL/GenBank/DDBJ databases">
        <title>Deep-cultivation of Planctomycetes and their phenomic and genomic characterization uncovers novel biology.</title>
        <authorList>
            <person name="Wiegand S."/>
            <person name="Jogler M."/>
            <person name="Boedeker C."/>
            <person name="Pinto D."/>
            <person name="Vollmers J."/>
            <person name="Rivas-Marin E."/>
            <person name="Kohn T."/>
            <person name="Peeters S.H."/>
            <person name="Heuer A."/>
            <person name="Rast P."/>
            <person name="Oberbeckmann S."/>
            <person name="Bunk B."/>
            <person name="Jeske O."/>
            <person name="Meyerdierks A."/>
            <person name="Storesund J.E."/>
            <person name="Kallscheuer N."/>
            <person name="Luecker S."/>
            <person name="Lage O.M."/>
            <person name="Pohl T."/>
            <person name="Merkel B.J."/>
            <person name="Hornburger P."/>
            <person name="Mueller R.-W."/>
            <person name="Bruemmer F."/>
            <person name="Labrenz M."/>
            <person name="Spormann A.M."/>
            <person name="Op den Camp H."/>
            <person name="Overmann J."/>
            <person name="Amann R."/>
            <person name="Jetten M.S.M."/>
            <person name="Mascher T."/>
            <person name="Medema M.H."/>
            <person name="Devos D.P."/>
            <person name="Kaster A.-K."/>
            <person name="Ovreas L."/>
            <person name="Rohde M."/>
            <person name="Galperin M.Y."/>
            <person name="Jogler C."/>
        </authorList>
    </citation>
    <scope>NUCLEOTIDE SEQUENCE [LARGE SCALE GENOMIC DNA]</scope>
    <source>
        <strain evidence="7 8">Pan265</strain>
    </source>
</reference>
<feature type="compositionally biased region" description="Low complexity" evidence="5">
    <location>
        <begin position="121"/>
        <end position="132"/>
    </location>
</feature>
<dbReference type="InterPro" id="IPR000962">
    <property type="entry name" value="Znf_DskA_TraR"/>
</dbReference>
<dbReference type="Pfam" id="PF01258">
    <property type="entry name" value="zf-dskA_traR"/>
    <property type="match status" value="1"/>
</dbReference>
<dbReference type="KEGG" id="mcad:Pan265_10420"/>
<dbReference type="OrthoDB" id="9811543at2"/>
<evidence type="ECO:0000313" key="7">
    <source>
        <dbReference type="EMBL" id="QDU71193.1"/>
    </source>
</evidence>
<evidence type="ECO:0000313" key="8">
    <source>
        <dbReference type="Proteomes" id="UP000320386"/>
    </source>
</evidence>
<dbReference type="PANTHER" id="PTHR33823">
    <property type="entry name" value="RNA POLYMERASE-BINDING TRANSCRIPTION FACTOR DKSA-RELATED"/>
    <property type="match status" value="1"/>
</dbReference>
<keyword evidence="8" id="KW-1185">Reference proteome</keyword>
<dbReference type="SUPFAM" id="SSF57716">
    <property type="entry name" value="Glucocorticoid receptor-like (DNA-binding domain)"/>
    <property type="match status" value="1"/>
</dbReference>